<proteinExistence type="predicted"/>
<name>A0A395M0H1_9BACT</name>
<gene>
    <name evidence="1" type="ORF">D0433_06535</name>
</gene>
<accession>A0A395M0H1</accession>
<dbReference type="EMBL" id="PHFL01000044">
    <property type="protein sequence ID" value="RFM24279.1"/>
    <property type="molecule type" value="Genomic_DNA"/>
</dbReference>
<evidence type="ECO:0000313" key="1">
    <source>
        <dbReference type="EMBL" id="RFM24279.1"/>
    </source>
</evidence>
<reference evidence="1 2" key="1">
    <citation type="journal article" date="2011" name="ISME J.">
        <title>Community ecology of hot spring cyanobacterial mats: predominant populations and their functional potential.</title>
        <authorList>
            <person name="Klatt C.G."/>
            <person name="Wood J.M."/>
            <person name="Rusch D.B."/>
            <person name="Bateson M.M."/>
            <person name="Hamamura N."/>
            <person name="Heidelberg J.F."/>
            <person name="Grossman A.R."/>
            <person name="Bhaya D."/>
            <person name="Cohan F.M."/>
            <person name="Kuhl M."/>
            <person name="Bryant D.A."/>
            <person name="Ward D.M."/>
        </authorList>
    </citation>
    <scope>NUCLEOTIDE SEQUENCE [LARGE SCALE GENOMIC DNA]</scope>
    <source>
        <strain evidence="1">OS</strain>
    </source>
</reference>
<organism evidence="1 2">
    <name type="scientific">Candidatus Thermochlorobacter aerophilus</name>
    <dbReference type="NCBI Taxonomy" id="1868324"/>
    <lineage>
        <taxon>Bacteria</taxon>
        <taxon>Pseudomonadati</taxon>
        <taxon>Chlorobiota</taxon>
        <taxon>Chlorobiia</taxon>
        <taxon>Chlorobiales</taxon>
        <taxon>Candidatus Thermochlorobacteriaceae</taxon>
        <taxon>Candidatus Thermochlorobacter</taxon>
    </lineage>
</organism>
<comment type="caution">
    <text evidence="1">The sequence shown here is derived from an EMBL/GenBank/DDBJ whole genome shotgun (WGS) entry which is preliminary data.</text>
</comment>
<dbReference type="AlphaFoldDB" id="A0A395M0H1"/>
<sequence length="235" mass="27587">MSQPANMLSEEQMLRMEKTVLYEEALNALHAALDAAGCVVKEFQDAAEYTQSAFRDYDTVLRKSLAQHCSVRHKDFDEMFKNAIEARRRRESELSLSVRQFLSEQTELSQEVLRELASLPQTEQSQQARRTAEVAALTKKFAELQHNRRRELLQLFRDFKAEQEAFSAQLRACIAQAKELRLKDLKAMFEQFQRESEARTRQTQARRKEVAEMLQRFKLQRLKNSKNHYARKNAQ</sequence>
<dbReference type="Proteomes" id="UP000266389">
    <property type="component" value="Unassembled WGS sequence"/>
</dbReference>
<evidence type="ECO:0000313" key="2">
    <source>
        <dbReference type="Proteomes" id="UP000266389"/>
    </source>
</evidence>
<protein>
    <submittedName>
        <fullName evidence="1">Uncharacterized protein</fullName>
    </submittedName>
</protein>